<sequence length="588" mass="62423">MSPPEGAVSVAATDVAGDDKNEALTATATALLVQEQPLSTPLDTSQKDDKPREATAIDEDGSEPEYVTGLRLVLVVTSVALGCFLMLVDTMVISTAIPRITDEFHSLPDVGWYASAYQFGIAAPQPLVGKIYTYFRTKWTFLFFFGIFELGSVLCAAAVSSTMLIIGRAVAGMGAAGIINGAITIVSSCAPLERRPALLGMTMGFQQLGLVVGPLIGGAFTTYSTWRWSFWINLPIGAITVFLALVLRIPEQTPKGNPLSVLPQLHHHLDLIGFTLFAPAVIQLLLALQYGGNEFAWNSSQVIGLFCGAAATGIVWLVWNNHKGDAALLPPAMIRRRTVWSAAMFNAFQMVGIYGLFYYLPIYFQAVYNASAILSGVYIIPMILPQLLTAGITGGVLQKMGYVIPIAIFSLILSSIGTGLMSTLRADSSVGNWVGFQILAGVGSGAGLQLGIISIQGVTTGEELSSGMAFMVFTQALFPAIVLSMCNLVLVSSLRTELPLHAPNADVEAIIRAGATNFRAVVDTADLPGAIVAYANSVDRVFYLTAAMVVVSGVFIWGIGWQDLRKKTGDAADAEKSVSTGSDEKAGV</sequence>
<feature type="transmembrane region" description="Helical" evidence="7">
    <location>
        <begin position="400"/>
        <end position="421"/>
    </location>
</feature>
<feature type="transmembrane region" description="Helical" evidence="7">
    <location>
        <begin position="268"/>
        <end position="290"/>
    </location>
</feature>
<keyword evidence="5 7" id="KW-0472">Membrane</keyword>
<feature type="transmembrane region" description="Helical" evidence="7">
    <location>
        <begin position="541"/>
        <end position="559"/>
    </location>
</feature>
<feature type="transmembrane region" description="Helical" evidence="7">
    <location>
        <begin position="467"/>
        <end position="490"/>
    </location>
</feature>
<dbReference type="Proteomes" id="UP001628179">
    <property type="component" value="Unassembled WGS sequence"/>
</dbReference>
<dbReference type="EMBL" id="BAAFSV010000002">
    <property type="protein sequence ID" value="GAB1314339.1"/>
    <property type="molecule type" value="Genomic_DNA"/>
</dbReference>
<feature type="transmembrane region" description="Helical" evidence="7">
    <location>
        <begin position="139"/>
        <end position="159"/>
    </location>
</feature>
<feature type="transmembrane region" description="Helical" evidence="7">
    <location>
        <begin position="198"/>
        <end position="216"/>
    </location>
</feature>
<reference evidence="9 10" key="1">
    <citation type="submission" date="2024-09" db="EMBL/GenBank/DDBJ databases">
        <title>Itraconazole resistance in Madurella fahalii resulting from another homologue of gene encoding cytochrome P450 14-alpha sterol demethylase (CYP51).</title>
        <authorList>
            <person name="Yoshioka I."/>
            <person name="Fahal A.H."/>
            <person name="Kaneko S."/>
            <person name="Yaguchi T."/>
        </authorList>
    </citation>
    <scope>NUCLEOTIDE SEQUENCE [LARGE SCALE GENOMIC DNA]</scope>
    <source>
        <strain evidence="9 10">IFM 68171</strain>
    </source>
</reference>
<evidence type="ECO:0000256" key="1">
    <source>
        <dbReference type="ARBA" id="ARBA00004141"/>
    </source>
</evidence>
<dbReference type="GeneID" id="98175292"/>
<keyword evidence="4 7" id="KW-1133">Transmembrane helix</keyword>
<evidence type="ECO:0000256" key="3">
    <source>
        <dbReference type="ARBA" id="ARBA00022692"/>
    </source>
</evidence>
<evidence type="ECO:0000259" key="8">
    <source>
        <dbReference type="PROSITE" id="PS50850"/>
    </source>
</evidence>
<comment type="caution">
    <text evidence="9">The sequence shown here is derived from an EMBL/GenBank/DDBJ whole genome shotgun (WGS) entry which is preliminary data.</text>
</comment>
<dbReference type="PRINTS" id="PR01036">
    <property type="entry name" value="TCRTETB"/>
</dbReference>
<feature type="transmembrane region" description="Helical" evidence="7">
    <location>
        <begin position="433"/>
        <end position="455"/>
    </location>
</feature>
<dbReference type="CDD" id="cd17502">
    <property type="entry name" value="MFS_Azr1_MDR_like"/>
    <property type="match status" value="1"/>
</dbReference>
<accession>A0ABQ0G9K1</accession>
<comment type="subcellular location">
    <subcellularLocation>
        <location evidence="1">Membrane</location>
        <topology evidence="1">Multi-pass membrane protein</topology>
    </subcellularLocation>
</comment>
<dbReference type="Pfam" id="PF07690">
    <property type="entry name" value="MFS_1"/>
    <property type="match status" value="1"/>
</dbReference>
<name>A0ABQ0G9K1_9PEZI</name>
<keyword evidence="10" id="KW-1185">Reference proteome</keyword>
<feature type="transmembrane region" description="Helical" evidence="7">
    <location>
        <begin position="339"/>
        <end position="360"/>
    </location>
</feature>
<feature type="transmembrane region" description="Helical" evidence="7">
    <location>
        <begin position="302"/>
        <end position="319"/>
    </location>
</feature>
<protein>
    <recommendedName>
        <fullName evidence="8">Major facilitator superfamily (MFS) profile domain-containing protein</fullName>
    </recommendedName>
</protein>
<dbReference type="SUPFAM" id="SSF103473">
    <property type="entry name" value="MFS general substrate transporter"/>
    <property type="match status" value="1"/>
</dbReference>
<feature type="transmembrane region" description="Helical" evidence="7">
    <location>
        <begin position="366"/>
        <end position="388"/>
    </location>
</feature>
<evidence type="ECO:0000256" key="4">
    <source>
        <dbReference type="ARBA" id="ARBA00022989"/>
    </source>
</evidence>
<organism evidence="9 10">
    <name type="scientific">Madurella fahalii</name>
    <dbReference type="NCBI Taxonomy" id="1157608"/>
    <lineage>
        <taxon>Eukaryota</taxon>
        <taxon>Fungi</taxon>
        <taxon>Dikarya</taxon>
        <taxon>Ascomycota</taxon>
        <taxon>Pezizomycotina</taxon>
        <taxon>Sordariomycetes</taxon>
        <taxon>Sordariomycetidae</taxon>
        <taxon>Sordariales</taxon>
        <taxon>Sordariales incertae sedis</taxon>
        <taxon>Madurella</taxon>
    </lineage>
</organism>
<feature type="domain" description="Major facilitator superfamily (MFS) profile" evidence="8">
    <location>
        <begin position="75"/>
        <end position="564"/>
    </location>
</feature>
<dbReference type="InterPro" id="IPR020846">
    <property type="entry name" value="MFS_dom"/>
</dbReference>
<evidence type="ECO:0000313" key="9">
    <source>
        <dbReference type="EMBL" id="GAB1314339.1"/>
    </source>
</evidence>
<dbReference type="PANTHER" id="PTHR23501:SF193">
    <property type="entry name" value="MULTIDRUG TRANSPORTER, PUTATIVE (AFU_ORTHOLOGUE AFUA_8G00940)-RELATED"/>
    <property type="match status" value="1"/>
</dbReference>
<evidence type="ECO:0000256" key="2">
    <source>
        <dbReference type="ARBA" id="ARBA00007520"/>
    </source>
</evidence>
<dbReference type="PROSITE" id="PS50850">
    <property type="entry name" value="MFS"/>
    <property type="match status" value="1"/>
</dbReference>
<evidence type="ECO:0000256" key="5">
    <source>
        <dbReference type="ARBA" id="ARBA00023136"/>
    </source>
</evidence>
<evidence type="ECO:0000256" key="7">
    <source>
        <dbReference type="SAM" id="Phobius"/>
    </source>
</evidence>
<dbReference type="InterPro" id="IPR036259">
    <property type="entry name" value="MFS_trans_sf"/>
</dbReference>
<dbReference type="Gene3D" id="1.20.1250.20">
    <property type="entry name" value="MFS general substrate transporter like domains"/>
    <property type="match status" value="2"/>
</dbReference>
<feature type="transmembrane region" description="Helical" evidence="7">
    <location>
        <begin position="165"/>
        <end position="186"/>
    </location>
</feature>
<dbReference type="RefSeq" id="XP_070916070.1">
    <property type="nucleotide sequence ID" value="XM_071059969.1"/>
</dbReference>
<evidence type="ECO:0000313" key="10">
    <source>
        <dbReference type="Proteomes" id="UP001628179"/>
    </source>
</evidence>
<feature type="transmembrane region" description="Helical" evidence="7">
    <location>
        <begin position="228"/>
        <end position="247"/>
    </location>
</feature>
<proteinExistence type="inferred from homology"/>
<keyword evidence="3 7" id="KW-0812">Transmembrane</keyword>
<feature type="transmembrane region" description="Helical" evidence="7">
    <location>
        <begin position="72"/>
        <end position="97"/>
    </location>
</feature>
<comment type="similarity">
    <text evidence="2">Belongs to the major facilitator superfamily. TCR/Tet family.</text>
</comment>
<feature type="compositionally biased region" description="Basic and acidic residues" evidence="6">
    <location>
        <begin position="45"/>
        <end position="55"/>
    </location>
</feature>
<dbReference type="InterPro" id="IPR011701">
    <property type="entry name" value="MFS"/>
</dbReference>
<evidence type="ECO:0000256" key="6">
    <source>
        <dbReference type="SAM" id="MobiDB-lite"/>
    </source>
</evidence>
<feature type="region of interest" description="Disordered" evidence="6">
    <location>
        <begin position="34"/>
        <end position="61"/>
    </location>
</feature>
<dbReference type="PANTHER" id="PTHR23501">
    <property type="entry name" value="MAJOR FACILITATOR SUPERFAMILY"/>
    <property type="match status" value="1"/>
</dbReference>
<gene>
    <name evidence="9" type="ORF">MFIFM68171_04549</name>
</gene>